<gene>
    <name evidence="2" type="ORF">HHI36_018389</name>
</gene>
<dbReference type="EMBL" id="JABFTP020000165">
    <property type="protein sequence ID" value="KAL3284226.1"/>
    <property type="molecule type" value="Genomic_DNA"/>
</dbReference>
<sequence>MDVHIDVSLKRQFFEFSIFQSSDTKAECISLRQIDRWLKQAGILDMNKITTTYTGMLFSEFGSTSMDYQSFLNFLEKLIEEKGENPDDIFKKLVKCGKPNIEEFCGDVPEI</sequence>
<dbReference type="AlphaFoldDB" id="A0ABD2P076"/>
<evidence type="ECO:0000256" key="1">
    <source>
        <dbReference type="ARBA" id="ARBA00010994"/>
    </source>
</evidence>
<dbReference type="Proteomes" id="UP001516400">
    <property type="component" value="Unassembled WGS sequence"/>
</dbReference>
<name>A0ABD2P076_9CUCU</name>
<dbReference type="InterPro" id="IPR008907">
    <property type="entry name" value="TPP/p25"/>
</dbReference>
<comment type="similarity">
    <text evidence="1">Belongs to the TPPP family.</text>
</comment>
<evidence type="ECO:0000313" key="3">
    <source>
        <dbReference type="Proteomes" id="UP001516400"/>
    </source>
</evidence>
<dbReference type="Gene3D" id="1.10.238.10">
    <property type="entry name" value="EF-hand"/>
    <property type="match status" value="1"/>
</dbReference>
<proteinExistence type="inferred from homology"/>
<keyword evidence="3" id="KW-1185">Reference proteome</keyword>
<protein>
    <submittedName>
        <fullName evidence="2">Uncharacterized protein</fullName>
    </submittedName>
</protein>
<dbReference type="Pfam" id="PF05517">
    <property type="entry name" value="p25-alpha"/>
    <property type="match status" value="1"/>
</dbReference>
<evidence type="ECO:0000313" key="2">
    <source>
        <dbReference type="EMBL" id="KAL3284226.1"/>
    </source>
</evidence>
<dbReference type="SUPFAM" id="SSF47473">
    <property type="entry name" value="EF-hand"/>
    <property type="match status" value="1"/>
</dbReference>
<dbReference type="InterPro" id="IPR011992">
    <property type="entry name" value="EF-hand-dom_pair"/>
</dbReference>
<reference evidence="2 3" key="1">
    <citation type="journal article" date="2021" name="BMC Biol.">
        <title>Horizontally acquired antibacterial genes associated with adaptive radiation of ladybird beetles.</title>
        <authorList>
            <person name="Li H.S."/>
            <person name="Tang X.F."/>
            <person name="Huang Y.H."/>
            <person name="Xu Z.Y."/>
            <person name="Chen M.L."/>
            <person name="Du X.Y."/>
            <person name="Qiu B.Y."/>
            <person name="Chen P.T."/>
            <person name="Zhang W."/>
            <person name="Slipinski A."/>
            <person name="Escalona H.E."/>
            <person name="Waterhouse R.M."/>
            <person name="Zwick A."/>
            <person name="Pang H."/>
        </authorList>
    </citation>
    <scope>NUCLEOTIDE SEQUENCE [LARGE SCALE GENOMIC DNA]</scope>
    <source>
        <strain evidence="2">SYSU2018</strain>
    </source>
</reference>
<organism evidence="2 3">
    <name type="scientific">Cryptolaemus montrouzieri</name>
    <dbReference type="NCBI Taxonomy" id="559131"/>
    <lineage>
        <taxon>Eukaryota</taxon>
        <taxon>Metazoa</taxon>
        <taxon>Ecdysozoa</taxon>
        <taxon>Arthropoda</taxon>
        <taxon>Hexapoda</taxon>
        <taxon>Insecta</taxon>
        <taxon>Pterygota</taxon>
        <taxon>Neoptera</taxon>
        <taxon>Endopterygota</taxon>
        <taxon>Coleoptera</taxon>
        <taxon>Polyphaga</taxon>
        <taxon>Cucujiformia</taxon>
        <taxon>Coccinelloidea</taxon>
        <taxon>Coccinellidae</taxon>
        <taxon>Scymninae</taxon>
        <taxon>Scymnini</taxon>
        <taxon>Cryptolaemus</taxon>
    </lineage>
</organism>
<accession>A0ABD2P076</accession>
<comment type="caution">
    <text evidence="2">The sequence shown here is derived from an EMBL/GenBank/DDBJ whole genome shotgun (WGS) entry which is preliminary data.</text>
</comment>